<evidence type="ECO:0000256" key="1">
    <source>
        <dbReference type="SAM" id="Phobius"/>
    </source>
</evidence>
<keyword evidence="1" id="KW-0472">Membrane</keyword>
<feature type="transmembrane region" description="Helical" evidence="1">
    <location>
        <begin position="104"/>
        <end position="128"/>
    </location>
</feature>
<evidence type="ECO:0008006" key="3">
    <source>
        <dbReference type="Google" id="ProtNLM"/>
    </source>
</evidence>
<dbReference type="RefSeq" id="WP_366180969.1">
    <property type="nucleotide sequence ID" value="NZ_CP159989.1"/>
</dbReference>
<evidence type="ECO:0000313" key="2">
    <source>
        <dbReference type="EMBL" id="XCP82732.1"/>
    </source>
</evidence>
<name>A0AAU8N4V5_9ACTO</name>
<gene>
    <name evidence="2" type="ORF">ABXS69_02160</name>
</gene>
<dbReference type="AlphaFoldDB" id="A0AAU8N4V5"/>
<accession>A0AAU8N4V5</accession>
<proteinExistence type="predicted"/>
<feature type="transmembrane region" description="Helical" evidence="1">
    <location>
        <begin position="26"/>
        <end position="52"/>
    </location>
</feature>
<feature type="transmembrane region" description="Helical" evidence="1">
    <location>
        <begin position="203"/>
        <end position="225"/>
    </location>
</feature>
<feature type="transmembrane region" description="Helical" evidence="1">
    <location>
        <begin position="140"/>
        <end position="159"/>
    </location>
</feature>
<organism evidence="2">
    <name type="scientific">Actinomyces timonensis</name>
    <dbReference type="NCBI Taxonomy" id="1288391"/>
    <lineage>
        <taxon>Bacteria</taxon>
        <taxon>Bacillati</taxon>
        <taxon>Actinomycetota</taxon>
        <taxon>Actinomycetes</taxon>
        <taxon>Actinomycetales</taxon>
        <taxon>Actinomycetaceae</taxon>
        <taxon>Actinomyces</taxon>
    </lineage>
</organism>
<sequence length="227" mass="24184">MRPPLLLCAFLLKEHLHSYKTVLDVVWAFSVVLISAGAAFYVGAQIFTFLVLKGDPLLQLSTHSPLRKFIVKTLPLALGFATVGLVSVLASTTTWPKEDVTVRAFTYLLTAKLVSSVAWVSMAWIIGLATAHLSGLYPRLLAYMGGLATMTGLQIAALWNLASLGVTQWAVGGSTGFAGYPTYCGVLGISLDVPLTLDATGPYLLGIGLNAAWIIVCLLVVVTLVPY</sequence>
<keyword evidence="1" id="KW-0812">Transmembrane</keyword>
<feature type="transmembrane region" description="Helical" evidence="1">
    <location>
        <begin position="73"/>
        <end position="92"/>
    </location>
</feature>
<keyword evidence="1" id="KW-1133">Transmembrane helix</keyword>
<dbReference type="EMBL" id="CP159989">
    <property type="protein sequence ID" value="XCP82732.1"/>
    <property type="molecule type" value="Genomic_DNA"/>
</dbReference>
<reference evidence="2" key="1">
    <citation type="submission" date="2024-05" db="EMBL/GenBank/DDBJ databases">
        <title>Draft genome assemblies of 36 bacteria isolated from hibernating arctic ground squirrels.</title>
        <authorList>
            <person name="McKee H."/>
            <person name="Mullen L."/>
            <person name="Drown D.M."/>
            <person name="Duddleston K.N."/>
        </authorList>
    </citation>
    <scope>NUCLEOTIDE SEQUENCE</scope>
    <source>
        <strain evidence="2">AR004</strain>
    </source>
</reference>
<protein>
    <recommendedName>
        <fullName evidence="3">ABC-2 family transporter protein</fullName>
    </recommendedName>
</protein>